<gene>
    <name evidence="2" type="ORF">SAMN06265379_101424</name>
</gene>
<dbReference type="Pfam" id="PF00085">
    <property type="entry name" value="Thioredoxin"/>
    <property type="match status" value="1"/>
</dbReference>
<dbReference type="Proteomes" id="UP000319040">
    <property type="component" value="Unassembled WGS sequence"/>
</dbReference>
<dbReference type="SUPFAM" id="SSF52833">
    <property type="entry name" value="Thioredoxin-like"/>
    <property type="match status" value="1"/>
</dbReference>
<accession>A0A521AUR0</accession>
<dbReference type="PANTHER" id="PTHR42852">
    <property type="entry name" value="THIOL:DISULFIDE INTERCHANGE PROTEIN DSBE"/>
    <property type="match status" value="1"/>
</dbReference>
<dbReference type="CDD" id="cd02966">
    <property type="entry name" value="TlpA_like_family"/>
    <property type="match status" value="1"/>
</dbReference>
<dbReference type="InterPro" id="IPR036249">
    <property type="entry name" value="Thioredoxin-like_sf"/>
</dbReference>
<dbReference type="OrthoDB" id="9794348at2"/>
<sequence>MKYAIDRKLAGFILFFWVVPVLALYSQSATVQTIDFRQLQERIEKTSADSIMVINFWATWCKPCIEEIPVLEKIPGMYKGTAVKVLLVSLDFTDQIEQKLVPFVKSNGIASEVLVLDEAHPNNWIPKVDPSWSGAIPACLFVYKSKTLFHEGKVTLKAIESTMNQLIP</sequence>
<proteinExistence type="predicted"/>
<reference evidence="2 3" key="1">
    <citation type="submission" date="2017-05" db="EMBL/GenBank/DDBJ databases">
        <authorList>
            <person name="Varghese N."/>
            <person name="Submissions S."/>
        </authorList>
    </citation>
    <scope>NUCLEOTIDE SEQUENCE [LARGE SCALE GENOMIC DNA]</scope>
    <source>
        <strain evidence="2 3">DSM 27040</strain>
    </source>
</reference>
<evidence type="ECO:0000313" key="2">
    <source>
        <dbReference type="EMBL" id="SMO38592.1"/>
    </source>
</evidence>
<organism evidence="2 3">
    <name type="scientific">Saccharicrinis carchari</name>
    <dbReference type="NCBI Taxonomy" id="1168039"/>
    <lineage>
        <taxon>Bacteria</taxon>
        <taxon>Pseudomonadati</taxon>
        <taxon>Bacteroidota</taxon>
        <taxon>Bacteroidia</taxon>
        <taxon>Marinilabiliales</taxon>
        <taxon>Marinilabiliaceae</taxon>
        <taxon>Saccharicrinis</taxon>
    </lineage>
</organism>
<evidence type="ECO:0000313" key="3">
    <source>
        <dbReference type="Proteomes" id="UP000319040"/>
    </source>
</evidence>
<dbReference type="AlphaFoldDB" id="A0A521AUR0"/>
<dbReference type="Gene3D" id="3.40.30.10">
    <property type="entry name" value="Glutaredoxin"/>
    <property type="match status" value="1"/>
</dbReference>
<dbReference type="EMBL" id="FXTB01000001">
    <property type="protein sequence ID" value="SMO38592.1"/>
    <property type="molecule type" value="Genomic_DNA"/>
</dbReference>
<evidence type="ECO:0000259" key="1">
    <source>
        <dbReference type="PROSITE" id="PS51352"/>
    </source>
</evidence>
<name>A0A521AUR0_SACCC</name>
<protein>
    <submittedName>
        <fullName evidence="2">Thioredoxin</fullName>
    </submittedName>
</protein>
<dbReference type="PROSITE" id="PS51352">
    <property type="entry name" value="THIOREDOXIN_2"/>
    <property type="match status" value="1"/>
</dbReference>
<dbReference type="PANTHER" id="PTHR42852:SF13">
    <property type="entry name" value="PROTEIN DIPZ"/>
    <property type="match status" value="1"/>
</dbReference>
<dbReference type="RefSeq" id="WP_142531803.1">
    <property type="nucleotide sequence ID" value="NZ_FXTB01000001.1"/>
</dbReference>
<feature type="domain" description="Thioredoxin" evidence="1">
    <location>
        <begin position="13"/>
        <end position="168"/>
    </location>
</feature>
<dbReference type="InterPro" id="IPR050553">
    <property type="entry name" value="Thioredoxin_ResA/DsbE_sf"/>
</dbReference>
<dbReference type="InterPro" id="IPR013766">
    <property type="entry name" value="Thioredoxin_domain"/>
</dbReference>
<keyword evidence="3" id="KW-1185">Reference proteome</keyword>